<evidence type="ECO:0000313" key="1">
    <source>
        <dbReference type="EMBL" id="EHK77685.1"/>
    </source>
</evidence>
<accession>H0FZ05</accession>
<gene>
    <name evidence="1" type="ORF">SM0020_12195</name>
</gene>
<proteinExistence type="predicted"/>
<dbReference type="Proteomes" id="UP000004038">
    <property type="component" value="Unassembled WGS sequence"/>
</dbReference>
<dbReference type="AlphaFoldDB" id="H0FZ05"/>
<protein>
    <submittedName>
        <fullName evidence="1">Uncharacterized protein</fullName>
    </submittedName>
</protein>
<dbReference type="EMBL" id="AGVV01000019">
    <property type="protein sequence ID" value="EHK77685.1"/>
    <property type="molecule type" value="Genomic_DNA"/>
</dbReference>
<dbReference type="PATRIC" id="fig|1107881.3.peg.2471"/>
<sequence>MEHVESLFHAYEEAWREAEAASEFMENPTGSDDRRTRAASRREVEALHALLSYEDKSLSAFKIRADCIQMIMQQEKPRRDVGECREAFRVFLNSVARF</sequence>
<name>H0FZ05_RHIML</name>
<reference evidence="1 2" key="1">
    <citation type="journal article" date="2012" name="J. Bacteriol.">
        <title>Draft Genome Sequence of Sinorhizobium meliloti CCNWSX0020, a Nitrogen-Fixing Symbiont with Copper Tolerance Capability Isolated from Lead-Zinc Mine Tailings.</title>
        <authorList>
            <person name="Li Z."/>
            <person name="Ma Z."/>
            <person name="Hao X."/>
            <person name="Wei G."/>
        </authorList>
    </citation>
    <scope>NUCLEOTIDE SEQUENCE [LARGE SCALE GENOMIC DNA]</scope>
    <source>
        <strain evidence="1 2">CCNWSX0020</strain>
    </source>
</reference>
<organism evidence="1 2">
    <name type="scientific">Sinorhizobium meliloti CCNWSX0020</name>
    <dbReference type="NCBI Taxonomy" id="1107881"/>
    <lineage>
        <taxon>Bacteria</taxon>
        <taxon>Pseudomonadati</taxon>
        <taxon>Pseudomonadota</taxon>
        <taxon>Alphaproteobacteria</taxon>
        <taxon>Hyphomicrobiales</taxon>
        <taxon>Rhizobiaceae</taxon>
        <taxon>Sinorhizobium/Ensifer group</taxon>
        <taxon>Sinorhizobium</taxon>
    </lineage>
</organism>
<evidence type="ECO:0000313" key="2">
    <source>
        <dbReference type="Proteomes" id="UP000004038"/>
    </source>
</evidence>